<protein>
    <submittedName>
        <fullName evidence="1">Uncharacterized protein</fullName>
    </submittedName>
</protein>
<dbReference type="RefSeq" id="WP_163148329.1">
    <property type="nucleotide sequence ID" value="NZ_JAAIKZ010000017.1"/>
</dbReference>
<comment type="caution">
    <text evidence="1">The sequence shown here is derived from an EMBL/GenBank/DDBJ whole genome shotgun (WGS) entry which is preliminary data.</text>
</comment>
<dbReference type="EMBL" id="JAAIKZ010000017">
    <property type="protein sequence ID" value="NEX75072.1"/>
    <property type="molecule type" value="Genomic_DNA"/>
</dbReference>
<evidence type="ECO:0000313" key="2">
    <source>
        <dbReference type="Proteomes" id="UP000480681"/>
    </source>
</evidence>
<evidence type="ECO:0000313" key="1">
    <source>
        <dbReference type="EMBL" id="NEX75072.1"/>
    </source>
</evidence>
<name>A0AAW9YBU2_9GAMM</name>
<sequence length="383" mass="43673">MKELNDFCQKFLVIGNYKPTKKDEILFPHRYECLKADIFESLMLYDRVNLKIYGENVPLAVLLNEVGVNGVEKLIEQDALRFVHWTPMVMHMVDQIDGILPIVVGRHTSDVHCDPEASIKKTFMFMRNKPNFLKRKMLLRKVRDLYFEPQQGLEHDASEMIMSSYNSGKLIDLGLDNHKLDIYRLSSNQKVLLTNCASEILEHKFIISNNLTAHKTLSFNTLYSDSIGKFSQTEASVEIFKLENFPDLHSLSLELGNPLNKVAEYRSRKNSVKFRSWLDEATDSKELYEITRAYIDSIENAKGFFETKRGRLTKNIAMTVVGAGVGSMLGPVGTALGGIAGQALAPAADFTLDLIDEYFLTELLKGWKPRMFVDDMRKLQAKK</sequence>
<reference evidence="1 2" key="1">
    <citation type="submission" date="2020-02" db="EMBL/GenBank/DDBJ databases">
        <title>Genome sequencing of Aeromonas rivipollensis.</title>
        <authorList>
            <person name="Fono-Tamo Ubani E.K."/>
            <person name="Lekota K.E."/>
        </authorList>
    </citation>
    <scope>NUCLEOTIDE SEQUENCE [LARGE SCALE GENOMIC DNA]</scope>
    <source>
        <strain evidence="1 2">G87</strain>
    </source>
</reference>
<proteinExistence type="predicted"/>
<accession>A0AAW9YBU2</accession>
<dbReference type="AlphaFoldDB" id="A0AAW9YBU2"/>
<dbReference type="Proteomes" id="UP000480681">
    <property type="component" value="Unassembled WGS sequence"/>
</dbReference>
<organism evidence="1 2">
    <name type="scientific">Aeromonas rivipollensis</name>
    <dbReference type="NCBI Taxonomy" id="948519"/>
    <lineage>
        <taxon>Bacteria</taxon>
        <taxon>Pseudomonadati</taxon>
        <taxon>Pseudomonadota</taxon>
        <taxon>Gammaproteobacteria</taxon>
        <taxon>Aeromonadales</taxon>
        <taxon>Aeromonadaceae</taxon>
        <taxon>Aeromonas</taxon>
    </lineage>
</organism>
<gene>
    <name evidence="1" type="ORF">G4911_10065</name>
</gene>